<dbReference type="EMBL" id="BSTX01000004">
    <property type="protein sequence ID" value="GLZ80887.1"/>
    <property type="molecule type" value="Genomic_DNA"/>
</dbReference>
<comment type="caution">
    <text evidence="7">The sequence shown here is derived from an EMBL/GenBank/DDBJ whole genome shotgun (WGS) entry which is preliminary data.</text>
</comment>
<evidence type="ECO:0000313" key="7">
    <source>
        <dbReference type="EMBL" id="GLZ80887.1"/>
    </source>
</evidence>
<keyword evidence="4 5" id="KW-0472">Membrane</keyword>
<dbReference type="Proteomes" id="UP001165079">
    <property type="component" value="Unassembled WGS sequence"/>
</dbReference>
<evidence type="ECO:0000256" key="4">
    <source>
        <dbReference type="ARBA" id="ARBA00023136"/>
    </source>
</evidence>
<dbReference type="GO" id="GO:0012505">
    <property type="term" value="C:endomembrane system"/>
    <property type="evidence" value="ECO:0007669"/>
    <property type="project" value="UniProtKB-SubCell"/>
</dbReference>
<feature type="domain" description="DUF202" evidence="6">
    <location>
        <begin position="5"/>
        <end position="67"/>
    </location>
</feature>
<keyword evidence="3 5" id="KW-1133">Transmembrane helix</keyword>
<feature type="transmembrane region" description="Helical" evidence="5">
    <location>
        <begin position="76"/>
        <end position="99"/>
    </location>
</feature>
<sequence length="101" mass="10930">MNPDGRQPERTRLAWRRTVLTFTVVVLLLARPVFAGRVSGAQALALALVALIWVATLLLTHARIRHMAADRPSPLTAATVYPMLVLVLLLTGAGLWIGLPA</sequence>
<proteinExistence type="predicted"/>
<dbReference type="Pfam" id="PF02656">
    <property type="entry name" value="DUF202"/>
    <property type="match status" value="1"/>
</dbReference>
<keyword evidence="2 5" id="KW-0812">Transmembrane</keyword>
<reference evidence="7" key="1">
    <citation type="submission" date="2023-03" db="EMBL/GenBank/DDBJ databases">
        <title>Actinorhabdospora filicis NBRC 111898.</title>
        <authorList>
            <person name="Ichikawa N."/>
            <person name="Sato H."/>
            <person name="Tonouchi N."/>
        </authorList>
    </citation>
    <scope>NUCLEOTIDE SEQUENCE</scope>
    <source>
        <strain evidence="7">NBRC 111898</strain>
    </source>
</reference>
<gene>
    <name evidence="7" type="ORF">Afil01_56940</name>
</gene>
<dbReference type="InterPro" id="IPR003807">
    <property type="entry name" value="DUF202"/>
</dbReference>
<organism evidence="7 8">
    <name type="scientific">Actinorhabdospora filicis</name>
    <dbReference type="NCBI Taxonomy" id="1785913"/>
    <lineage>
        <taxon>Bacteria</taxon>
        <taxon>Bacillati</taxon>
        <taxon>Actinomycetota</taxon>
        <taxon>Actinomycetes</taxon>
        <taxon>Micromonosporales</taxon>
        <taxon>Micromonosporaceae</taxon>
        <taxon>Actinorhabdospora</taxon>
    </lineage>
</organism>
<evidence type="ECO:0000256" key="1">
    <source>
        <dbReference type="ARBA" id="ARBA00004127"/>
    </source>
</evidence>
<evidence type="ECO:0000313" key="8">
    <source>
        <dbReference type="Proteomes" id="UP001165079"/>
    </source>
</evidence>
<protein>
    <recommendedName>
        <fullName evidence="6">DUF202 domain-containing protein</fullName>
    </recommendedName>
</protein>
<keyword evidence="8" id="KW-1185">Reference proteome</keyword>
<evidence type="ECO:0000256" key="3">
    <source>
        <dbReference type="ARBA" id="ARBA00022989"/>
    </source>
</evidence>
<comment type="subcellular location">
    <subcellularLocation>
        <location evidence="1">Endomembrane system</location>
        <topology evidence="1">Multi-pass membrane protein</topology>
    </subcellularLocation>
</comment>
<accession>A0A9W6W5X7</accession>
<evidence type="ECO:0000256" key="2">
    <source>
        <dbReference type="ARBA" id="ARBA00022692"/>
    </source>
</evidence>
<feature type="transmembrane region" description="Helical" evidence="5">
    <location>
        <begin position="45"/>
        <end position="64"/>
    </location>
</feature>
<name>A0A9W6W5X7_9ACTN</name>
<evidence type="ECO:0000259" key="6">
    <source>
        <dbReference type="Pfam" id="PF02656"/>
    </source>
</evidence>
<evidence type="ECO:0000256" key="5">
    <source>
        <dbReference type="SAM" id="Phobius"/>
    </source>
</evidence>
<dbReference type="AlphaFoldDB" id="A0A9W6W5X7"/>
<dbReference type="RefSeq" id="WP_285666164.1">
    <property type="nucleotide sequence ID" value="NZ_BSTX01000004.1"/>
</dbReference>